<organism evidence="2 3">
    <name type="scientific">Ferrimonas gelatinilytica</name>
    <dbReference type="NCBI Taxonomy" id="1255257"/>
    <lineage>
        <taxon>Bacteria</taxon>
        <taxon>Pseudomonadati</taxon>
        <taxon>Pseudomonadota</taxon>
        <taxon>Gammaproteobacteria</taxon>
        <taxon>Alteromonadales</taxon>
        <taxon>Ferrimonadaceae</taxon>
        <taxon>Ferrimonas</taxon>
    </lineage>
</organism>
<feature type="transmembrane region" description="Helical" evidence="1">
    <location>
        <begin position="245"/>
        <end position="263"/>
    </location>
</feature>
<dbReference type="InterPro" id="IPR022604">
    <property type="entry name" value="DUF2955"/>
</dbReference>
<evidence type="ECO:0008006" key="4">
    <source>
        <dbReference type="Google" id="ProtNLM"/>
    </source>
</evidence>
<reference evidence="3" key="1">
    <citation type="journal article" date="2019" name="Int. J. Syst. Evol. Microbiol.">
        <title>The Global Catalogue of Microorganisms (GCM) 10K type strain sequencing project: providing services to taxonomists for standard genome sequencing and annotation.</title>
        <authorList>
            <consortium name="The Broad Institute Genomics Platform"/>
            <consortium name="The Broad Institute Genome Sequencing Center for Infectious Disease"/>
            <person name="Wu L."/>
            <person name="Ma J."/>
        </authorList>
    </citation>
    <scope>NUCLEOTIDE SEQUENCE [LARGE SCALE GENOMIC DNA]</scope>
    <source>
        <strain evidence="3">JCM 18720</strain>
    </source>
</reference>
<proteinExistence type="predicted"/>
<protein>
    <recommendedName>
        <fullName evidence="4">DUF2955 domain-containing protein</fullName>
    </recommendedName>
</protein>
<comment type="caution">
    <text evidence="2">The sequence shown here is derived from an EMBL/GenBank/DDBJ whole genome shotgun (WGS) entry which is preliminary data.</text>
</comment>
<keyword evidence="3" id="KW-1185">Reference proteome</keyword>
<dbReference type="EMBL" id="BAABLF010000006">
    <property type="protein sequence ID" value="GAA5189199.1"/>
    <property type="molecule type" value="Genomic_DNA"/>
</dbReference>
<gene>
    <name evidence="2" type="ORF">GCM10025772_11000</name>
</gene>
<evidence type="ECO:0000256" key="1">
    <source>
        <dbReference type="SAM" id="Phobius"/>
    </source>
</evidence>
<feature type="transmembrane region" description="Helical" evidence="1">
    <location>
        <begin position="105"/>
        <end position="125"/>
    </location>
</feature>
<dbReference type="Pfam" id="PF11168">
    <property type="entry name" value="DUF2955"/>
    <property type="match status" value="1"/>
</dbReference>
<keyword evidence="1" id="KW-1133">Transmembrane helix</keyword>
<feature type="transmembrane region" description="Helical" evidence="1">
    <location>
        <begin position="275"/>
        <end position="295"/>
    </location>
</feature>
<dbReference type="Proteomes" id="UP001501600">
    <property type="component" value="Unassembled WGS sequence"/>
</dbReference>
<feature type="transmembrane region" description="Helical" evidence="1">
    <location>
        <begin position="307"/>
        <end position="328"/>
    </location>
</feature>
<feature type="transmembrane region" description="Helical" evidence="1">
    <location>
        <begin position="82"/>
        <end position="99"/>
    </location>
</feature>
<sequence length="347" mass="37232">MSINAQQARGIKRFALGLAISAPLAWIIEWPMAYLTPVVVTVLLGPPGFSPPLALYRAFCIKAAQYIAVSLALTLWLQPAPAVLLILLCLLLIRIYFRAESGQNFAVSAISLFAVLAIPLMGITSQRLAIDFAFGMLGSVLMSSLICIALHGWKPTPLPQVLPPAPPIDHAQAKHNALLYTGMMLPLVLIAYLFDRTSDLLLLVIVALNLHNPGLQQSHSNGTLMVLANIAGGVAALLMHQLLTAVHHIAFLLPVMALLGIWVGKKLYTSPHARFYASATTCLLVLLGTSLGSAAGSNDFNVESKMVSRVALLTLATLYMVWGGWLFYRLGWLKPKPLAAQGSASAA</sequence>
<evidence type="ECO:0000313" key="3">
    <source>
        <dbReference type="Proteomes" id="UP001501600"/>
    </source>
</evidence>
<feature type="transmembrane region" description="Helical" evidence="1">
    <location>
        <begin position="132"/>
        <end position="153"/>
    </location>
</feature>
<keyword evidence="1" id="KW-0812">Transmembrane</keyword>
<evidence type="ECO:0000313" key="2">
    <source>
        <dbReference type="EMBL" id="GAA5189199.1"/>
    </source>
</evidence>
<feature type="transmembrane region" description="Helical" evidence="1">
    <location>
        <begin position="14"/>
        <end position="34"/>
    </location>
</feature>
<keyword evidence="1" id="KW-0472">Membrane</keyword>
<accession>A0ABP9S105</accession>
<dbReference type="RefSeq" id="WP_345316043.1">
    <property type="nucleotide sequence ID" value="NZ_BAABLF010000006.1"/>
</dbReference>
<name>A0ABP9S105_9GAMM</name>